<evidence type="ECO:0000256" key="1">
    <source>
        <dbReference type="SAM" id="MobiDB-lite"/>
    </source>
</evidence>
<dbReference type="Proteomes" id="UP000030143">
    <property type="component" value="Unassembled WGS sequence"/>
</dbReference>
<dbReference type="GeneID" id="27683135"/>
<dbReference type="HOGENOM" id="CLU_604255_0_0_1"/>
<dbReference type="PANTHER" id="PTHR37012">
    <property type="entry name" value="B-ZIP TRANSCRIPTION FACTOR (EUROFUNG)-RELATED"/>
    <property type="match status" value="1"/>
</dbReference>
<sequence>MSSTSPTEMDPGPKKAVRRRTSRQLERKRELDKQAQRIKRETDKDRLIQIQADVQKIQRQMDSLQKTMAMILDGRNTLHDTHPSTHFPQSSSVPLLVDMFTSPDDKMAGTRGYSSSSSILGGLGSNPAHGGQAPPKLHGDTDRSLLAVDCSMVSNEPNNSPVVIGSLHENVHSCGSYSQGDMQLLGSTFHPSETGTTQTTLDAHRQTRELSNRNSISINDPKAPNTLHPLTAAPSPTIFKYRGVELPSCICQPRVHPSYADCFEHTVYDALIKAHVQPRAPPVPLTPSLPDLLFMGGGENVVSRILIKMFKRDGSCEMDMMWAGYILLYRVLRYRLSPSLETLQDVPEWLRPTEIQNNTPHPIFIDFTPFPQLRDAMVSGSVEYTRETFDIDYGRSISVNWPSSKPLLVRNESFDVVLNPDFEPHVLNYSNWSLDTEFALKYPHMATMATIRK</sequence>
<gene>
    <name evidence="2" type="ORF">PEX2_104450</name>
</gene>
<protein>
    <submittedName>
        <fullName evidence="2">Uncharacterized protein</fullName>
    </submittedName>
</protein>
<proteinExistence type="predicted"/>
<accession>A0A0A2I3Z2</accession>
<dbReference type="PhylomeDB" id="A0A0A2I3Z2"/>
<feature type="region of interest" description="Disordered" evidence="1">
    <location>
        <begin position="1"/>
        <end position="39"/>
    </location>
</feature>
<feature type="region of interest" description="Disordered" evidence="1">
    <location>
        <begin position="107"/>
        <end position="141"/>
    </location>
</feature>
<keyword evidence="3" id="KW-1185">Reference proteome</keyword>
<comment type="caution">
    <text evidence="2">The sequence shown here is derived from an EMBL/GenBank/DDBJ whole genome shotgun (WGS) entry which is preliminary data.</text>
</comment>
<dbReference type="PANTHER" id="PTHR37012:SF2">
    <property type="entry name" value="BZIP DOMAIN-CONTAINING PROTEIN-RELATED"/>
    <property type="match status" value="1"/>
</dbReference>
<dbReference type="AlphaFoldDB" id="A0A0A2I3Z2"/>
<evidence type="ECO:0000313" key="3">
    <source>
        <dbReference type="Proteomes" id="UP000030143"/>
    </source>
</evidence>
<reference evidence="2 3" key="1">
    <citation type="journal article" date="2015" name="Mol. Plant Microbe Interact.">
        <title>Genome, transcriptome, and functional analyses of Penicillium expansum provide new insights into secondary metabolism and pathogenicity.</title>
        <authorList>
            <person name="Ballester A.R."/>
            <person name="Marcet-Houben M."/>
            <person name="Levin E."/>
            <person name="Sela N."/>
            <person name="Selma-Lazaro C."/>
            <person name="Carmona L."/>
            <person name="Wisniewski M."/>
            <person name="Droby S."/>
            <person name="Gonzalez-Candelas L."/>
            <person name="Gabaldon T."/>
        </authorList>
    </citation>
    <scope>NUCLEOTIDE SEQUENCE [LARGE SCALE GENOMIC DNA]</scope>
    <source>
        <strain evidence="2 3">MD-8</strain>
    </source>
</reference>
<feature type="compositionally biased region" description="Basic and acidic residues" evidence="1">
    <location>
        <begin position="23"/>
        <end position="39"/>
    </location>
</feature>
<dbReference type="EMBL" id="JQFZ01000372">
    <property type="protein sequence ID" value="KGO49812.1"/>
    <property type="molecule type" value="Genomic_DNA"/>
</dbReference>
<dbReference type="OrthoDB" id="4161589at2759"/>
<dbReference type="RefSeq" id="XP_016593201.1">
    <property type="nucleotide sequence ID" value="XM_016747714.1"/>
</dbReference>
<organism evidence="2 3">
    <name type="scientific">Penicillium expansum</name>
    <name type="common">Blue mold rot fungus</name>
    <dbReference type="NCBI Taxonomy" id="27334"/>
    <lineage>
        <taxon>Eukaryota</taxon>
        <taxon>Fungi</taxon>
        <taxon>Dikarya</taxon>
        <taxon>Ascomycota</taxon>
        <taxon>Pezizomycotina</taxon>
        <taxon>Eurotiomycetes</taxon>
        <taxon>Eurotiomycetidae</taxon>
        <taxon>Eurotiales</taxon>
        <taxon>Aspergillaceae</taxon>
        <taxon>Penicillium</taxon>
    </lineage>
</organism>
<dbReference type="VEuPathDB" id="FungiDB:PEXP_078530"/>
<evidence type="ECO:0000313" key="2">
    <source>
        <dbReference type="EMBL" id="KGO49812.1"/>
    </source>
</evidence>
<dbReference type="Pfam" id="PF11905">
    <property type="entry name" value="DUF3425"/>
    <property type="match status" value="1"/>
</dbReference>
<dbReference type="InterPro" id="IPR021833">
    <property type="entry name" value="DUF3425"/>
</dbReference>
<name>A0A0A2I3Z2_PENEN</name>